<feature type="chain" id="PRO_5035937533" evidence="4">
    <location>
        <begin position="20"/>
        <end position="834"/>
    </location>
</feature>
<keyword evidence="6" id="KW-0560">Oxidoreductase</keyword>
<dbReference type="OrthoDB" id="6132182at2759"/>
<keyword evidence="2" id="KW-0186">Copper</keyword>
<protein>
    <submittedName>
        <fullName evidence="6">TYR</fullName>
        <ecNumber evidence="6">1.14.18.1</ecNumber>
    </submittedName>
</protein>
<dbReference type="PANTHER" id="PTHR11474:SF126">
    <property type="entry name" value="TYROSINASE-LIKE PROTEIN TYR-1-RELATED"/>
    <property type="match status" value="1"/>
</dbReference>
<dbReference type="SUPFAM" id="SSF57997">
    <property type="entry name" value="Tropomyosin"/>
    <property type="match status" value="1"/>
</dbReference>
<evidence type="ECO:0000313" key="7">
    <source>
        <dbReference type="Proteomes" id="UP000683360"/>
    </source>
</evidence>
<keyword evidence="7" id="KW-1185">Reference proteome</keyword>
<dbReference type="EMBL" id="CAJPWZ010000765">
    <property type="protein sequence ID" value="CAG2200786.1"/>
    <property type="molecule type" value="Genomic_DNA"/>
</dbReference>
<dbReference type="GO" id="GO:0004503">
    <property type="term" value="F:tyrosinase activity"/>
    <property type="evidence" value="ECO:0007669"/>
    <property type="project" value="UniProtKB-EC"/>
</dbReference>
<keyword evidence="4" id="KW-0732">Signal</keyword>
<dbReference type="Proteomes" id="UP000683360">
    <property type="component" value="Unassembled WGS sequence"/>
</dbReference>
<evidence type="ECO:0000256" key="1">
    <source>
        <dbReference type="ARBA" id="ARBA00022723"/>
    </source>
</evidence>
<dbReference type="InterPro" id="IPR008922">
    <property type="entry name" value="Di-copper_centre_dom_sf"/>
</dbReference>
<comment type="caution">
    <text evidence="6">The sequence shown here is derived from an EMBL/GenBank/DDBJ whole genome shotgun (WGS) entry which is preliminary data.</text>
</comment>
<dbReference type="Pfam" id="PF00264">
    <property type="entry name" value="Tyrosinase"/>
    <property type="match status" value="1"/>
</dbReference>
<gene>
    <name evidence="6" type="ORF">MEDL_15439</name>
</gene>
<feature type="domain" description="Tyrosinase copper-binding" evidence="5">
    <location>
        <begin position="214"/>
        <end position="271"/>
    </location>
</feature>
<dbReference type="Gene3D" id="1.20.5.340">
    <property type="match status" value="2"/>
</dbReference>
<evidence type="ECO:0000256" key="4">
    <source>
        <dbReference type="SAM" id="SignalP"/>
    </source>
</evidence>
<proteinExistence type="predicted"/>
<evidence type="ECO:0000313" key="6">
    <source>
        <dbReference type="EMBL" id="CAG2200786.1"/>
    </source>
</evidence>
<dbReference type="InterPro" id="IPR002227">
    <property type="entry name" value="Tyrosinase_Cu-bd"/>
</dbReference>
<evidence type="ECO:0000256" key="2">
    <source>
        <dbReference type="ARBA" id="ARBA00023008"/>
    </source>
</evidence>
<feature type="signal peptide" evidence="4">
    <location>
        <begin position="1"/>
        <end position="19"/>
    </location>
</feature>
<dbReference type="InterPro" id="IPR050316">
    <property type="entry name" value="Tyrosinase/Hemocyanin"/>
</dbReference>
<evidence type="ECO:0000256" key="3">
    <source>
        <dbReference type="SAM" id="Coils"/>
    </source>
</evidence>
<keyword evidence="1" id="KW-0479">Metal-binding</keyword>
<dbReference type="AlphaFoldDB" id="A0A8S3QWK8"/>
<organism evidence="6 7">
    <name type="scientific">Mytilus edulis</name>
    <name type="common">Blue mussel</name>
    <dbReference type="NCBI Taxonomy" id="6550"/>
    <lineage>
        <taxon>Eukaryota</taxon>
        <taxon>Metazoa</taxon>
        <taxon>Spiralia</taxon>
        <taxon>Lophotrochozoa</taxon>
        <taxon>Mollusca</taxon>
        <taxon>Bivalvia</taxon>
        <taxon>Autobranchia</taxon>
        <taxon>Pteriomorphia</taxon>
        <taxon>Mytilida</taxon>
        <taxon>Mytiloidea</taxon>
        <taxon>Mytilidae</taxon>
        <taxon>Mytilinae</taxon>
        <taxon>Mytilus</taxon>
    </lineage>
</organism>
<dbReference type="EC" id="1.14.18.1" evidence="6"/>
<sequence length="834" mass="96486">MPNILSFVLVFTFVSLGRCLIEQLELPPFLKECIVMKTQHQNVKISPSESVCNTCLTRYMWIKGPNLKNCYSVKGNTSMTDITNFFGKLLCKEISGKGKRTKRYANKIRYRKEIRMLTKMERLRLRRAWNNATESGHFDPLVTLPYWNSGLDANMDKSENSILWTDEYLGEFTGVVKTGLCGGAKDNSGNPVIRNGGNAGSLFTFAEARDVMNMPDVNSLVEPSPYNTIESYHDDVHNYVGGSMAPIESAPWDCIFWLHHVYVDYLWEVWRYTHKYNTTYPTKVGMEAQNPNITIKNMPFINFLGRVPMNSDGSGVQLARQSYYHLSPTCSKDHTDCGSPDLQCKIKKSGTECASVDRFLKRQTQPFVDAKKHKKVQINYRNKQKQNKKRGRRDTHYHSTAIANSFSITINADQITNVYVPQEREPCMGKPIQNNFIADCSTDSKRWAFIPIKVVHLRPREVHFASQTNVNRRHNRYDMYDEHKYKYLRKLVHPGNPAKYQDCVEDQSGAFKVRLKSSGLSYFGIYTDYVFVDNRLPVSSHIGYIAIEKPKVNKPTEVLVTASDACGRLCKPTCRRQEGGHIFYVPCSGAIKVTKQRPHMYGNDFGDAVLSIWRFQGTYTPRDRDIELRVESIELQVTKVELRVTKVELRVTKVELRVTIVELRVTKVELRVTKVELRVKKVELRVKKVELRVKIVELRVTKVELRVKKVELRVKKVELRVKIVELRVTKVELRVTKVELRVKKVELQVTKVELRVTKVELRVTKVELRVTIVELRVTKVELRVTKVELRVKKVEVRVKKVELRVKIVELRVTKVELRVKKVECELRKSSCELR</sequence>
<dbReference type="GO" id="GO:0046872">
    <property type="term" value="F:metal ion binding"/>
    <property type="evidence" value="ECO:0007669"/>
    <property type="project" value="UniProtKB-KW"/>
</dbReference>
<accession>A0A8S3QWK8</accession>
<dbReference type="Gene3D" id="1.10.1280.10">
    <property type="entry name" value="Di-copper center containing domain from catechol oxidase"/>
    <property type="match status" value="1"/>
</dbReference>
<dbReference type="SUPFAM" id="SSF48056">
    <property type="entry name" value="Di-copper centre-containing domain"/>
    <property type="match status" value="1"/>
</dbReference>
<reference evidence="6" key="1">
    <citation type="submission" date="2021-03" db="EMBL/GenBank/DDBJ databases">
        <authorList>
            <person name="Bekaert M."/>
        </authorList>
    </citation>
    <scope>NUCLEOTIDE SEQUENCE</scope>
</reference>
<feature type="coiled-coil region" evidence="3">
    <location>
        <begin position="672"/>
        <end position="727"/>
    </location>
</feature>
<name>A0A8S3QWK8_MYTED</name>
<keyword evidence="3" id="KW-0175">Coiled coil</keyword>
<evidence type="ECO:0000259" key="5">
    <source>
        <dbReference type="Pfam" id="PF00264"/>
    </source>
</evidence>
<dbReference type="PANTHER" id="PTHR11474">
    <property type="entry name" value="TYROSINASE FAMILY MEMBER"/>
    <property type="match status" value="1"/>
</dbReference>